<dbReference type="Proteomes" id="UP001229651">
    <property type="component" value="Unassembled WGS sequence"/>
</dbReference>
<feature type="compositionally biased region" description="Basic residues" evidence="1">
    <location>
        <begin position="1"/>
        <end position="14"/>
    </location>
</feature>
<dbReference type="InterPro" id="IPR016181">
    <property type="entry name" value="Acyl_CoA_acyltransferase"/>
</dbReference>
<organism evidence="2 3">
    <name type="scientific">Amycolatopsis thermophila</name>
    <dbReference type="NCBI Taxonomy" id="206084"/>
    <lineage>
        <taxon>Bacteria</taxon>
        <taxon>Bacillati</taxon>
        <taxon>Actinomycetota</taxon>
        <taxon>Actinomycetes</taxon>
        <taxon>Pseudonocardiales</taxon>
        <taxon>Pseudonocardiaceae</taxon>
        <taxon>Amycolatopsis</taxon>
    </lineage>
</organism>
<sequence>MGAGRRPRVRRGAGPRRIEIRPSGDDEFGAWPETAADGFGHPGTQGPPDHAFLTRAMRELAAGGVQRYLARCDGVVAGAVGMCVTGGQAQFTGAATLPGYRRRGIQAALLSVRLADQQAGFPWTIHP</sequence>
<reference evidence="2 3" key="1">
    <citation type="submission" date="2023-07" db="EMBL/GenBank/DDBJ databases">
        <title>Sequencing the genomes of 1000 actinobacteria strains.</title>
        <authorList>
            <person name="Klenk H.-P."/>
        </authorList>
    </citation>
    <scope>NUCLEOTIDE SEQUENCE [LARGE SCALE GENOMIC DNA]</scope>
    <source>
        <strain evidence="2 3">DSM 45805</strain>
    </source>
</reference>
<evidence type="ECO:0000313" key="2">
    <source>
        <dbReference type="EMBL" id="MDQ0381504.1"/>
    </source>
</evidence>
<proteinExistence type="predicted"/>
<keyword evidence="3" id="KW-1185">Reference proteome</keyword>
<protein>
    <submittedName>
        <fullName evidence="2">Ribosomal protein S18 acetylase RimI-like enzyme</fullName>
    </submittedName>
</protein>
<dbReference type="EMBL" id="JAUSUT010000001">
    <property type="protein sequence ID" value="MDQ0381504.1"/>
    <property type="molecule type" value="Genomic_DNA"/>
</dbReference>
<dbReference type="RefSeq" id="WP_306996205.1">
    <property type="nucleotide sequence ID" value="NZ_JAUSUT010000001.1"/>
</dbReference>
<name>A0ABU0F2D7_9PSEU</name>
<evidence type="ECO:0000313" key="3">
    <source>
        <dbReference type="Proteomes" id="UP001229651"/>
    </source>
</evidence>
<dbReference type="SUPFAM" id="SSF55729">
    <property type="entry name" value="Acyl-CoA N-acyltransferases (Nat)"/>
    <property type="match status" value="1"/>
</dbReference>
<comment type="caution">
    <text evidence="2">The sequence shown here is derived from an EMBL/GenBank/DDBJ whole genome shotgun (WGS) entry which is preliminary data.</text>
</comment>
<feature type="region of interest" description="Disordered" evidence="1">
    <location>
        <begin position="1"/>
        <end position="29"/>
    </location>
</feature>
<accession>A0ABU0F2D7</accession>
<evidence type="ECO:0000256" key="1">
    <source>
        <dbReference type="SAM" id="MobiDB-lite"/>
    </source>
</evidence>
<gene>
    <name evidence="2" type="ORF">FB470_005498</name>
</gene>
<dbReference type="Gene3D" id="3.40.630.30">
    <property type="match status" value="1"/>
</dbReference>